<dbReference type="STRING" id="1178515.SY83_21535"/>
<dbReference type="Proteomes" id="UP000076927">
    <property type="component" value="Chromosome"/>
</dbReference>
<evidence type="ECO:0000256" key="1">
    <source>
        <dbReference type="SAM" id="Phobius"/>
    </source>
</evidence>
<dbReference type="OrthoDB" id="2886943at2"/>
<feature type="transmembrane region" description="Helical" evidence="1">
    <location>
        <begin position="92"/>
        <end position="112"/>
    </location>
</feature>
<evidence type="ECO:0000313" key="3">
    <source>
        <dbReference type="Proteomes" id="UP000076927"/>
    </source>
</evidence>
<protein>
    <submittedName>
        <fullName evidence="2">Uncharacterized protein</fullName>
    </submittedName>
</protein>
<accession>A0A172TMZ5</accession>
<keyword evidence="1" id="KW-0812">Transmembrane</keyword>
<dbReference type="PATRIC" id="fig|1178515.4.peg.4365"/>
<sequence>MVLFLHLLGSIGLGFYLLLPFFSGRANNLPVLRSMNRVGMYLLILQFLTGGYLASQYDPTVAWYVTTAVLLVGLFAVTGIMGKKMKDGNAGAVQTLSAVNAILLILIVAIMYEPSWLPY</sequence>
<keyword evidence="1" id="KW-1133">Transmembrane helix</keyword>
<proteinExistence type="predicted"/>
<dbReference type="AlphaFoldDB" id="A0A172TMZ5"/>
<organism evidence="2 3">
    <name type="scientific">Paenibacillus swuensis</name>
    <dbReference type="NCBI Taxonomy" id="1178515"/>
    <lineage>
        <taxon>Bacteria</taxon>
        <taxon>Bacillati</taxon>
        <taxon>Bacillota</taxon>
        <taxon>Bacilli</taxon>
        <taxon>Bacillales</taxon>
        <taxon>Paenibacillaceae</taxon>
        <taxon>Paenibacillus</taxon>
    </lineage>
</organism>
<feature type="transmembrane region" description="Helical" evidence="1">
    <location>
        <begin position="38"/>
        <end position="55"/>
    </location>
</feature>
<feature type="transmembrane region" description="Helical" evidence="1">
    <location>
        <begin position="61"/>
        <end position="80"/>
    </location>
</feature>
<keyword evidence="1" id="KW-0472">Membrane</keyword>
<evidence type="ECO:0000313" key="2">
    <source>
        <dbReference type="EMBL" id="ANE48435.1"/>
    </source>
</evidence>
<dbReference type="KEGG" id="pswu:SY83_21535"/>
<keyword evidence="3" id="KW-1185">Reference proteome</keyword>
<gene>
    <name evidence="2" type="ORF">SY83_21535</name>
</gene>
<reference evidence="2 3" key="1">
    <citation type="submission" date="2015-01" db="EMBL/GenBank/DDBJ databases">
        <title>Paenibacillus swuensis/DY6/whole genome sequencing.</title>
        <authorList>
            <person name="Kim M.K."/>
            <person name="Srinivasan S."/>
            <person name="Lee J.-J."/>
        </authorList>
    </citation>
    <scope>NUCLEOTIDE SEQUENCE [LARGE SCALE GENOMIC DNA]</scope>
    <source>
        <strain evidence="2 3">DY6</strain>
    </source>
</reference>
<dbReference type="RefSeq" id="WP_068610281.1">
    <property type="nucleotide sequence ID" value="NZ_CP011388.1"/>
</dbReference>
<dbReference type="EMBL" id="CP011388">
    <property type="protein sequence ID" value="ANE48435.1"/>
    <property type="molecule type" value="Genomic_DNA"/>
</dbReference>
<name>A0A172TMZ5_9BACL</name>
<feature type="transmembrane region" description="Helical" evidence="1">
    <location>
        <begin position="6"/>
        <end position="26"/>
    </location>
</feature>